<keyword evidence="8" id="KW-1185">Reference proteome</keyword>
<dbReference type="GO" id="GO:0016787">
    <property type="term" value="F:hydrolase activity"/>
    <property type="evidence" value="ECO:0007669"/>
    <property type="project" value="UniProtKB-KW"/>
</dbReference>
<dbReference type="CDD" id="cd00519">
    <property type="entry name" value="Lipase_3"/>
    <property type="match status" value="1"/>
</dbReference>
<evidence type="ECO:0000256" key="5">
    <source>
        <dbReference type="SAM" id="SignalP"/>
    </source>
</evidence>
<comment type="catalytic activity">
    <reaction evidence="4">
        <text>a monoacylglycerol + H2O = glycerol + a fatty acid + H(+)</text>
        <dbReference type="Rhea" id="RHEA:15245"/>
        <dbReference type="ChEBI" id="CHEBI:15377"/>
        <dbReference type="ChEBI" id="CHEBI:15378"/>
        <dbReference type="ChEBI" id="CHEBI:17408"/>
        <dbReference type="ChEBI" id="CHEBI:17754"/>
        <dbReference type="ChEBI" id="CHEBI:28868"/>
    </reaction>
</comment>
<keyword evidence="5" id="KW-0732">Signal</keyword>
<dbReference type="InterPro" id="IPR002921">
    <property type="entry name" value="Fungal_lipase-type"/>
</dbReference>
<dbReference type="PANTHER" id="PTHR45856:SF25">
    <property type="entry name" value="FUNGAL LIPASE-LIKE DOMAIN-CONTAINING PROTEIN"/>
    <property type="match status" value="1"/>
</dbReference>
<dbReference type="Proteomes" id="UP000218334">
    <property type="component" value="Unassembled WGS sequence"/>
</dbReference>
<dbReference type="GO" id="GO:0006629">
    <property type="term" value="P:lipid metabolic process"/>
    <property type="evidence" value="ECO:0007669"/>
    <property type="project" value="InterPro"/>
</dbReference>
<keyword evidence="7" id="KW-0378">Hydrolase</keyword>
<gene>
    <name evidence="7" type="ORF">ARMSODRAFT_471395</name>
</gene>
<feature type="domain" description="Fungal lipase-type" evidence="6">
    <location>
        <begin position="137"/>
        <end position="280"/>
    </location>
</feature>
<name>A0A2H3BIJ8_9AGAR</name>
<comment type="catalytic activity">
    <reaction evidence="3">
        <text>a diacylglycerol + H2O = a monoacylglycerol + a fatty acid + H(+)</text>
        <dbReference type="Rhea" id="RHEA:32731"/>
        <dbReference type="ChEBI" id="CHEBI:15377"/>
        <dbReference type="ChEBI" id="CHEBI:15378"/>
        <dbReference type="ChEBI" id="CHEBI:17408"/>
        <dbReference type="ChEBI" id="CHEBI:18035"/>
        <dbReference type="ChEBI" id="CHEBI:28868"/>
    </reaction>
</comment>
<feature type="chain" id="PRO_5013789701" evidence="5">
    <location>
        <begin position="21"/>
        <end position="342"/>
    </location>
</feature>
<dbReference type="InterPro" id="IPR029058">
    <property type="entry name" value="AB_hydrolase_fold"/>
</dbReference>
<evidence type="ECO:0000313" key="7">
    <source>
        <dbReference type="EMBL" id="PBK64377.1"/>
    </source>
</evidence>
<sequence length="342" mass="35307">MLTSALIYSFLSNLFLTGGAAPGSLDFVDLLYKASNLLDKAGGVISAGANDALDDIFGASGSNATTSVSPSDLTAAFSRPAFFSRVVYCSSATVMTFSCGAPCDALEDSVNILATGGDGGLIPRFIIAHDNLTNSIVVAHQGTDPSSIISIANDVNLLLTPIDTKVFPSAAQQNIEVHSGFLDTFLRTAPTVLSAVKYGIYTTGATTVVLTGHSLGATLATLDALMLNDALINVSIQTTTFGSPRIGNQAFADFVDSSFSNGSYARITNEADPVPHVPPTFYVHAQGEVHLGEEGAMACEGQENESAGCADGVGLLALATGINDHTGPYFDGISFGQDQCLT</sequence>
<protein>
    <submittedName>
        <fullName evidence="7">Alpha/beta-hydrolase</fullName>
    </submittedName>
</protein>
<proteinExistence type="inferred from homology"/>
<comment type="similarity">
    <text evidence="2">Belongs to the AB hydrolase superfamily. Lipase family. Class 3 subfamily.</text>
</comment>
<evidence type="ECO:0000259" key="6">
    <source>
        <dbReference type="Pfam" id="PF01764"/>
    </source>
</evidence>
<dbReference type="Gene3D" id="3.40.50.1820">
    <property type="entry name" value="alpha/beta hydrolase"/>
    <property type="match status" value="1"/>
</dbReference>
<organism evidence="7 8">
    <name type="scientific">Armillaria solidipes</name>
    <dbReference type="NCBI Taxonomy" id="1076256"/>
    <lineage>
        <taxon>Eukaryota</taxon>
        <taxon>Fungi</taxon>
        <taxon>Dikarya</taxon>
        <taxon>Basidiomycota</taxon>
        <taxon>Agaricomycotina</taxon>
        <taxon>Agaricomycetes</taxon>
        <taxon>Agaricomycetidae</taxon>
        <taxon>Agaricales</taxon>
        <taxon>Marasmiineae</taxon>
        <taxon>Physalacriaceae</taxon>
        <taxon>Armillaria</taxon>
    </lineage>
</organism>
<dbReference type="Pfam" id="PF01764">
    <property type="entry name" value="Lipase_3"/>
    <property type="match status" value="1"/>
</dbReference>
<accession>A0A2H3BIJ8</accession>
<feature type="signal peptide" evidence="5">
    <location>
        <begin position="1"/>
        <end position="20"/>
    </location>
</feature>
<evidence type="ECO:0000256" key="1">
    <source>
        <dbReference type="ARBA" id="ARBA00023157"/>
    </source>
</evidence>
<evidence type="ECO:0000256" key="2">
    <source>
        <dbReference type="ARBA" id="ARBA00043996"/>
    </source>
</evidence>
<evidence type="ECO:0000256" key="3">
    <source>
        <dbReference type="ARBA" id="ARBA00047591"/>
    </source>
</evidence>
<keyword evidence="1" id="KW-1015">Disulfide bond</keyword>
<reference evidence="8" key="1">
    <citation type="journal article" date="2017" name="Nat. Ecol. Evol.">
        <title>Genome expansion and lineage-specific genetic innovations in the forest pathogenic fungi Armillaria.</title>
        <authorList>
            <person name="Sipos G."/>
            <person name="Prasanna A.N."/>
            <person name="Walter M.C."/>
            <person name="O'Connor E."/>
            <person name="Balint B."/>
            <person name="Krizsan K."/>
            <person name="Kiss B."/>
            <person name="Hess J."/>
            <person name="Varga T."/>
            <person name="Slot J."/>
            <person name="Riley R."/>
            <person name="Boka B."/>
            <person name="Rigling D."/>
            <person name="Barry K."/>
            <person name="Lee J."/>
            <person name="Mihaltcheva S."/>
            <person name="LaButti K."/>
            <person name="Lipzen A."/>
            <person name="Waldron R."/>
            <person name="Moloney N.M."/>
            <person name="Sperisen C."/>
            <person name="Kredics L."/>
            <person name="Vagvoelgyi C."/>
            <person name="Patrignani A."/>
            <person name="Fitzpatrick D."/>
            <person name="Nagy I."/>
            <person name="Doyle S."/>
            <person name="Anderson J.B."/>
            <person name="Grigoriev I.V."/>
            <person name="Gueldener U."/>
            <person name="Muensterkoetter M."/>
            <person name="Nagy L.G."/>
        </authorList>
    </citation>
    <scope>NUCLEOTIDE SEQUENCE [LARGE SCALE GENOMIC DNA]</scope>
    <source>
        <strain evidence="8">28-4</strain>
    </source>
</reference>
<evidence type="ECO:0000313" key="8">
    <source>
        <dbReference type="Proteomes" id="UP000218334"/>
    </source>
</evidence>
<dbReference type="PANTHER" id="PTHR45856">
    <property type="entry name" value="ALPHA/BETA-HYDROLASES SUPERFAMILY PROTEIN"/>
    <property type="match status" value="1"/>
</dbReference>
<dbReference type="STRING" id="1076256.A0A2H3BIJ8"/>
<evidence type="ECO:0000256" key="4">
    <source>
        <dbReference type="ARBA" id="ARBA00048461"/>
    </source>
</evidence>
<dbReference type="InterPro" id="IPR051218">
    <property type="entry name" value="Sec_MonoDiacylglyc_Lipase"/>
</dbReference>
<dbReference type="SUPFAM" id="SSF53474">
    <property type="entry name" value="alpha/beta-Hydrolases"/>
    <property type="match status" value="1"/>
</dbReference>
<dbReference type="AlphaFoldDB" id="A0A2H3BIJ8"/>
<dbReference type="EMBL" id="KZ293452">
    <property type="protein sequence ID" value="PBK64377.1"/>
    <property type="molecule type" value="Genomic_DNA"/>
</dbReference>